<keyword evidence="3" id="KW-1185">Reference proteome</keyword>
<accession>A0ABQ5RSS7</accession>
<dbReference type="EMBL" id="BSDZ01000008">
    <property type="protein sequence ID" value="GLI60627.1"/>
    <property type="molecule type" value="Genomic_DNA"/>
</dbReference>
<feature type="non-terminal residue" evidence="2">
    <location>
        <position position="1"/>
    </location>
</feature>
<organism evidence="2 3">
    <name type="scientific">Volvox africanus</name>
    <dbReference type="NCBI Taxonomy" id="51714"/>
    <lineage>
        <taxon>Eukaryota</taxon>
        <taxon>Viridiplantae</taxon>
        <taxon>Chlorophyta</taxon>
        <taxon>core chlorophytes</taxon>
        <taxon>Chlorophyceae</taxon>
        <taxon>CS clade</taxon>
        <taxon>Chlamydomonadales</taxon>
        <taxon>Volvocaceae</taxon>
        <taxon>Volvox</taxon>
    </lineage>
</organism>
<evidence type="ECO:0000256" key="1">
    <source>
        <dbReference type="SAM" id="Phobius"/>
    </source>
</evidence>
<feature type="transmembrane region" description="Helical" evidence="1">
    <location>
        <begin position="20"/>
        <end position="37"/>
    </location>
</feature>
<proteinExistence type="predicted"/>
<keyword evidence="1" id="KW-0472">Membrane</keyword>
<gene>
    <name evidence="2" type="ORF">VaNZ11_002791</name>
</gene>
<protein>
    <submittedName>
        <fullName evidence="2">Uncharacterized protein</fullName>
    </submittedName>
</protein>
<keyword evidence="1" id="KW-1133">Transmembrane helix</keyword>
<feature type="transmembrane region" description="Helical" evidence="1">
    <location>
        <begin position="188"/>
        <end position="214"/>
    </location>
</feature>
<name>A0ABQ5RSS7_9CHLO</name>
<keyword evidence="1" id="KW-0812">Transmembrane</keyword>
<dbReference type="Proteomes" id="UP001165090">
    <property type="component" value="Unassembled WGS sequence"/>
</dbReference>
<sequence>TFRLTCDQSLAIAGLDSRRMRHIISMLFQAVALLLLARMASAQKYNLTGSIKAVGLVASNEPPGVDCDKPGICSFAVQTIPARNLWYWCGFKTTHKTIYNVTSINNVNITMYMMRQSQLQGCVLPNVTFVAENCLTIPESSCNTNATCNMRLFGLVFPDESCFVIINNKAKTLQVSIKINNFFDRPRYYGTVFVIFFSVVGGLAIISNVAWQFYSIIIAPVNRHHEPIKVKREDPIKKDVESVSSITSATTSSAAAVRIGWYQRIIAKLRPMPEVEGHKA</sequence>
<evidence type="ECO:0000313" key="2">
    <source>
        <dbReference type="EMBL" id="GLI60627.1"/>
    </source>
</evidence>
<reference evidence="2 3" key="1">
    <citation type="journal article" date="2023" name="IScience">
        <title>Expanded male sex-determining region conserved during the evolution of homothallism in the green alga Volvox.</title>
        <authorList>
            <person name="Yamamoto K."/>
            <person name="Matsuzaki R."/>
            <person name="Mahakham W."/>
            <person name="Heman W."/>
            <person name="Sekimoto H."/>
            <person name="Kawachi M."/>
            <person name="Minakuchi Y."/>
            <person name="Toyoda A."/>
            <person name="Nozaki H."/>
        </authorList>
    </citation>
    <scope>NUCLEOTIDE SEQUENCE [LARGE SCALE GENOMIC DNA]</scope>
    <source>
        <strain evidence="2 3">NIES-4468</strain>
    </source>
</reference>
<evidence type="ECO:0000313" key="3">
    <source>
        <dbReference type="Proteomes" id="UP001165090"/>
    </source>
</evidence>
<comment type="caution">
    <text evidence="2">The sequence shown here is derived from an EMBL/GenBank/DDBJ whole genome shotgun (WGS) entry which is preliminary data.</text>
</comment>